<evidence type="ECO:0000313" key="2">
    <source>
        <dbReference type="EMBL" id="KAK1433678.1"/>
    </source>
</evidence>
<reference evidence="2" key="1">
    <citation type="journal article" date="2023" name="bioRxiv">
        <title>Improved chromosome-level genome assembly for marigold (Tagetes erecta).</title>
        <authorList>
            <person name="Jiang F."/>
            <person name="Yuan L."/>
            <person name="Wang S."/>
            <person name="Wang H."/>
            <person name="Xu D."/>
            <person name="Wang A."/>
            <person name="Fan W."/>
        </authorList>
    </citation>
    <scope>NUCLEOTIDE SEQUENCE</scope>
    <source>
        <strain evidence="2">WSJ</strain>
        <tissue evidence="2">Leaf</tissue>
    </source>
</reference>
<comment type="caution">
    <text evidence="2">The sequence shown here is derived from an EMBL/GenBank/DDBJ whole genome shotgun (WGS) entry which is preliminary data.</text>
</comment>
<dbReference type="AlphaFoldDB" id="A0AAD8L391"/>
<accession>A0AAD8L391</accession>
<dbReference type="PANTHER" id="PTHR33673">
    <property type="entry name" value="SUPPRESSOR SRP40-LIKE PROTEIN"/>
    <property type="match status" value="1"/>
</dbReference>
<feature type="region of interest" description="Disordered" evidence="1">
    <location>
        <begin position="139"/>
        <end position="205"/>
    </location>
</feature>
<keyword evidence="3" id="KW-1185">Reference proteome</keyword>
<proteinExistence type="predicted"/>
<gene>
    <name evidence="2" type="ORF">QVD17_10593</name>
</gene>
<dbReference type="Proteomes" id="UP001229421">
    <property type="component" value="Unassembled WGS sequence"/>
</dbReference>
<organism evidence="2 3">
    <name type="scientific">Tagetes erecta</name>
    <name type="common">African marigold</name>
    <dbReference type="NCBI Taxonomy" id="13708"/>
    <lineage>
        <taxon>Eukaryota</taxon>
        <taxon>Viridiplantae</taxon>
        <taxon>Streptophyta</taxon>
        <taxon>Embryophyta</taxon>
        <taxon>Tracheophyta</taxon>
        <taxon>Spermatophyta</taxon>
        <taxon>Magnoliopsida</taxon>
        <taxon>eudicotyledons</taxon>
        <taxon>Gunneridae</taxon>
        <taxon>Pentapetalae</taxon>
        <taxon>asterids</taxon>
        <taxon>campanulids</taxon>
        <taxon>Asterales</taxon>
        <taxon>Asteraceae</taxon>
        <taxon>Asteroideae</taxon>
        <taxon>Heliantheae alliance</taxon>
        <taxon>Tageteae</taxon>
        <taxon>Tagetes</taxon>
    </lineage>
</organism>
<dbReference type="PANTHER" id="PTHR33673:SF38">
    <property type="entry name" value="CHROMODOMAIN-HELICASE-DNA-BINDING PROTEIN 7-LIKE"/>
    <property type="match status" value="1"/>
</dbReference>
<evidence type="ECO:0000313" key="3">
    <source>
        <dbReference type="Proteomes" id="UP001229421"/>
    </source>
</evidence>
<sequence>MENLDESKQTYDDLKSENETKINGNEAIVHLATVTNDGESIQLDSNKNLISFTSTSSSVSSNFSVEDLQMLETDDNLANHNEDIGYPETSEYETTSHVRASKILTGAGSWSMASNESLFSIRMDSTSFRHLDNFSPVLEKEEDEGDQFSATSKSSSSSDSFVFPILSGEMENDDSPYPRGSLIEPMQLSPPKVEPAPESRSMPAESEAEIKETTTFITWTTWFPCKWFPPGRGRWGSDLGWRNLDAYFGRYSNTPTSDNRGRRSGVGGPVAVKTNEGKFYMTSPLEDIGHTNIGHIGRELHVIMCGQEKT</sequence>
<evidence type="ECO:0000256" key="1">
    <source>
        <dbReference type="SAM" id="MobiDB-lite"/>
    </source>
</evidence>
<protein>
    <submittedName>
        <fullName evidence="2">Uncharacterized protein</fullName>
    </submittedName>
</protein>
<dbReference type="EMBL" id="JAUHHV010000002">
    <property type="protein sequence ID" value="KAK1433678.1"/>
    <property type="molecule type" value="Genomic_DNA"/>
</dbReference>
<feature type="compositionally biased region" description="Low complexity" evidence="1">
    <location>
        <begin position="148"/>
        <end position="167"/>
    </location>
</feature>
<name>A0AAD8L391_TARER</name>